<dbReference type="Gene3D" id="3.10.180.10">
    <property type="entry name" value="2,3-Dihydroxybiphenyl 1,2-Dioxygenase, domain 1"/>
    <property type="match status" value="1"/>
</dbReference>
<dbReference type="Proteomes" id="UP001273350">
    <property type="component" value="Unassembled WGS sequence"/>
</dbReference>
<protein>
    <submittedName>
        <fullName evidence="2">VOC family protein</fullName>
    </submittedName>
</protein>
<dbReference type="PANTHER" id="PTHR36503">
    <property type="entry name" value="BLR2520 PROTEIN"/>
    <property type="match status" value="1"/>
</dbReference>
<keyword evidence="3" id="KW-1185">Reference proteome</keyword>
<sequence>METKMIWANLASDNLKVTYEFYIKLGFESNNKHSSDENASFNFGKNKFIINFFKKSKLETDINGAIGNWKTQSEVIFSLSANTKEEVDQWAEKVRKAGGTIFSEPQNYEQGYTFCFSDPDGHKFNVLYWPGM</sequence>
<dbReference type="InterPro" id="IPR037523">
    <property type="entry name" value="VOC_core"/>
</dbReference>
<dbReference type="InterPro" id="IPR029068">
    <property type="entry name" value="Glyas_Bleomycin-R_OHBP_Dase"/>
</dbReference>
<proteinExistence type="predicted"/>
<evidence type="ECO:0000313" key="2">
    <source>
        <dbReference type="EMBL" id="MDX6190271.1"/>
    </source>
</evidence>
<comment type="caution">
    <text evidence="2">The sequence shown here is derived from an EMBL/GenBank/DDBJ whole genome shotgun (WGS) entry which is preliminary data.</text>
</comment>
<dbReference type="Pfam" id="PF00903">
    <property type="entry name" value="Glyoxalase"/>
    <property type="match status" value="1"/>
</dbReference>
<name>A0ABU4RDB4_9FLAO</name>
<organism evidence="2 3">
    <name type="scientific">Flavobacterium cupriresistens</name>
    <dbReference type="NCBI Taxonomy" id="2893885"/>
    <lineage>
        <taxon>Bacteria</taxon>
        <taxon>Pseudomonadati</taxon>
        <taxon>Bacteroidota</taxon>
        <taxon>Flavobacteriia</taxon>
        <taxon>Flavobacteriales</taxon>
        <taxon>Flavobacteriaceae</taxon>
        <taxon>Flavobacterium</taxon>
    </lineage>
</organism>
<dbReference type="PANTHER" id="PTHR36503:SF2">
    <property type="entry name" value="BLR2408 PROTEIN"/>
    <property type="match status" value="1"/>
</dbReference>
<evidence type="ECO:0000259" key="1">
    <source>
        <dbReference type="PROSITE" id="PS51819"/>
    </source>
</evidence>
<dbReference type="RefSeq" id="WP_230003527.1">
    <property type="nucleotide sequence ID" value="NZ_CP087134.1"/>
</dbReference>
<dbReference type="InterPro" id="IPR004360">
    <property type="entry name" value="Glyas_Fos-R_dOase_dom"/>
</dbReference>
<dbReference type="PROSITE" id="PS51819">
    <property type="entry name" value="VOC"/>
    <property type="match status" value="1"/>
</dbReference>
<gene>
    <name evidence="2" type="ORF">SGQ83_13000</name>
</gene>
<feature type="domain" description="VOC" evidence="1">
    <location>
        <begin position="4"/>
        <end position="129"/>
    </location>
</feature>
<reference evidence="2 3" key="1">
    <citation type="submission" date="2023-11" db="EMBL/GenBank/DDBJ databases">
        <title>Unpublished Manusciprt.</title>
        <authorList>
            <person name="Saticioglu I.B."/>
            <person name="Ay H."/>
            <person name="Ajmi N."/>
            <person name="Altun S."/>
            <person name="Duman M."/>
        </authorList>
    </citation>
    <scope>NUCLEOTIDE SEQUENCE [LARGE SCALE GENOMIC DNA]</scope>
    <source>
        <strain evidence="2 3">Fl-318</strain>
    </source>
</reference>
<evidence type="ECO:0000313" key="3">
    <source>
        <dbReference type="Proteomes" id="UP001273350"/>
    </source>
</evidence>
<dbReference type="EMBL" id="JAWXVI010000006">
    <property type="protein sequence ID" value="MDX6190271.1"/>
    <property type="molecule type" value="Genomic_DNA"/>
</dbReference>
<dbReference type="SUPFAM" id="SSF54593">
    <property type="entry name" value="Glyoxalase/Bleomycin resistance protein/Dihydroxybiphenyl dioxygenase"/>
    <property type="match status" value="1"/>
</dbReference>
<accession>A0ABU4RDB4</accession>